<proteinExistence type="inferred from homology"/>
<dbReference type="Pfam" id="PF00501">
    <property type="entry name" value="AMP-binding"/>
    <property type="match status" value="2"/>
</dbReference>
<keyword evidence="2" id="KW-0436">Ligase</keyword>
<dbReference type="InterPro" id="IPR042099">
    <property type="entry name" value="ANL_N_sf"/>
</dbReference>
<dbReference type="Gene3D" id="3.40.50.12780">
    <property type="entry name" value="N-terminal domain of ligase-like"/>
    <property type="match status" value="1"/>
</dbReference>
<feature type="domain" description="AMP-dependent synthetase/ligase" evidence="3">
    <location>
        <begin position="15"/>
        <end position="110"/>
    </location>
</feature>
<sequence length="421" mass="43573">MNLLSLLAGLTKRDPHAIIAIDADPAQPVHVSRSELWRRTLQLRADLATAGVGRGDGVALWLPNWSDVLVWHIATASLGAYAVGLGAATPAADVARVVEQVRPRVVAAAHDARGLDLAGRLREVVTGSEGLDVIPAVAVVAGPHGKPPIDPSPWDIGGGAWLPSATTAGMPMPRTTGDEPAVAFEPALGVHRESVLVAHATGTARALGVRENDLLLCTQPVTGPLGLGFALAAVAGEGTCLLDPALDETTLLGDLARFEATHLATDEQTATRLAETCHDHPCTLPALRWVGVANAATPDAAGRAEKELGVPASAFYAPGEVLAPAALWPSEHATPARWHSGGLPVEPGLEVRVVDPLSNTPMPAGEQGMLQLRGPGVPEQRLGKAGEPPVTGDGWFSTGDLAIRTTEGELRYLGPAHRPAG</sequence>
<feature type="domain" description="AMP-dependent synthetase/ligase" evidence="3">
    <location>
        <begin position="197"/>
        <end position="377"/>
    </location>
</feature>
<reference evidence="5" key="1">
    <citation type="journal article" date="2019" name="Int. J. Syst. Evol. Microbiol.">
        <title>The Global Catalogue of Microorganisms (GCM) 10K type strain sequencing project: providing services to taxonomists for standard genome sequencing and annotation.</title>
        <authorList>
            <consortium name="The Broad Institute Genomics Platform"/>
            <consortium name="The Broad Institute Genome Sequencing Center for Infectious Disease"/>
            <person name="Wu L."/>
            <person name="Ma J."/>
        </authorList>
    </citation>
    <scope>NUCLEOTIDE SEQUENCE [LARGE SCALE GENOMIC DNA]</scope>
    <source>
        <strain evidence="5">IBRC-M 10906</strain>
    </source>
</reference>
<dbReference type="PANTHER" id="PTHR43201:SF5">
    <property type="entry name" value="MEDIUM-CHAIN ACYL-COA LIGASE ACSF2, MITOCHONDRIAL"/>
    <property type="match status" value="1"/>
</dbReference>
<comment type="caution">
    <text evidence="4">The sequence shown here is derived from an EMBL/GenBank/DDBJ whole genome shotgun (WGS) entry which is preliminary data.</text>
</comment>
<evidence type="ECO:0000256" key="2">
    <source>
        <dbReference type="ARBA" id="ARBA00022598"/>
    </source>
</evidence>
<protein>
    <submittedName>
        <fullName evidence="4">AMP-binding protein</fullName>
    </submittedName>
</protein>
<gene>
    <name evidence="4" type="ORF">ACFS2C_08650</name>
</gene>
<evidence type="ECO:0000313" key="5">
    <source>
        <dbReference type="Proteomes" id="UP001597478"/>
    </source>
</evidence>
<evidence type="ECO:0000256" key="1">
    <source>
        <dbReference type="ARBA" id="ARBA00006432"/>
    </source>
</evidence>
<dbReference type="RefSeq" id="WP_377385478.1">
    <property type="nucleotide sequence ID" value="NZ_JBHSAN010000006.1"/>
</dbReference>
<organism evidence="4 5">
    <name type="scientific">Prauserella oleivorans</name>
    <dbReference type="NCBI Taxonomy" id="1478153"/>
    <lineage>
        <taxon>Bacteria</taxon>
        <taxon>Bacillati</taxon>
        <taxon>Actinomycetota</taxon>
        <taxon>Actinomycetes</taxon>
        <taxon>Pseudonocardiales</taxon>
        <taxon>Pseudonocardiaceae</taxon>
        <taxon>Prauserella</taxon>
    </lineage>
</organism>
<dbReference type="EMBL" id="JBHUOF010000007">
    <property type="protein sequence ID" value="MFD2799460.1"/>
    <property type="molecule type" value="Genomic_DNA"/>
</dbReference>
<keyword evidence="5" id="KW-1185">Reference proteome</keyword>
<dbReference type="Proteomes" id="UP001597478">
    <property type="component" value="Unassembled WGS sequence"/>
</dbReference>
<dbReference type="InterPro" id="IPR000873">
    <property type="entry name" value="AMP-dep_synth/lig_dom"/>
</dbReference>
<dbReference type="SUPFAM" id="SSF56801">
    <property type="entry name" value="Acetyl-CoA synthetase-like"/>
    <property type="match status" value="1"/>
</dbReference>
<comment type="similarity">
    <text evidence="1">Belongs to the ATP-dependent AMP-binding enzyme family.</text>
</comment>
<evidence type="ECO:0000259" key="3">
    <source>
        <dbReference type="Pfam" id="PF00501"/>
    </source>
</evidence>
<accession>A0ABW5W924</accession>
<evidence type="ECO:0000313" key="4">
    <source>
        <dbReference type="EMBL" id="MFD2799460.1"/>
    </source>
</evidence>
<dbReference type="PANTHER" id="PTHR43201">
    <property type="entry name" value="ACYL-COA SYNTHETASE"/>
    <property type="match status" value="1"/>
</dbReference>
<name>A0ABW5W924_9PSEU</name>